<evidence type="ECO:0000313" key="1">
    <source>
        <dbReference type="EMBL" id="KAL3886943.1"/>
    </source>
</evidence>
<dbReference type="EMBL" id="JBJQND010000002">
    <property type="protein sequence ID" value="KAL3886943.1"/>
    <property type="molecule type" value="Genomic_DNA"/>
</dbReference>
<dbReference type="AlphaFoldDB" id="A0ABD3XPK5"/>
<dbReference type="Proteomes" id="UP001634394">
    <property type="component" value="Unassembled WGS sequence"/>
</dbReference>
<proteinExistence type="predicted"/>
<reference evidence="1 2" key="1">
    <citation type="submission" date="2024-11" db="EMBL/GenBank/DDBJ databases">
        <title>Chromosome-level genome assembly of the freshwater bivalve Anodonta woodiana.</title>
        <authorList>
            <person name="Chen X."/>
        </authorList>
    </citation>
    <scope>NUCLEOTIDE SEQUENCE [LARGE SCALE GENOMIC DNA]</scope>
    <source>
        <strain evidence="1">MN2024</strain>
        <tissue evidence="1">Gills</tissue>
    </source>
</reference>
<organism evidence="1 2">
    <name type="scientific">Sinanodonta woodiana</name>
    <name type="common">Chinese pond mussel</name>
    <name type="synonym">Anodonta woodiana</name>
    <dbReference type="NCBI Taxonomy" id="1069815"/>
    <lineage>
        <taxon>Eukaryota</taxon>
        <taxon>Metazoa</taxon>
        <taxon>Spiralia</taxon>
        <taxon>Lophotrochozoa</taxon>
        <taxon>Mollusca</taxon>
        <taxon>Bivalvia</taxon>
        <taxon>Autobranchia</taxon>
        <taxon>Heteroconchia</taxon>
        <taxon>Palaeoheterodonta</taxon>
        <taxon>Unionida</taxon>
        <taxon>Unionoidea</taxon>
        <taxon>Unionidae</taxon>
        <taxon>Unioninae</taxon>
        <taxon>Sinanodonta</taxon>
    </lineage>
</organism>
<evidence type="ECO:0000313" key="2">
    <source>
        <dbReference type="Proteomes" id="UP001634394"/>
    </source>
</evidence>
<keyword evidence="2" id="KW-1185">Reference proteome</keyword>
<comment type="caution">
    <text evidence="1">The sequence shown here is derived from an EMBL/GenBank/DDBJ whole genome shotgun (WGS) entry which is preliminary data.</text>
</comment>
<protein>
    <submittedName>
        <fullName evidence="1">Uncharacterized protein</fullName>
    </submittedName>
</protein>
<name>A0ABD3XPK5_SINWO</name>
<accession>A0ABD3XPK5</accession>
<gene>
    <name evidence="1" type="ORF">ACJMK2_026899</name>
</gene>
<sequence>MTSPSVTYDLDADRDFDEKEKAVETTDAPAVFAELSSAISLPSIATDVDENKSLDGKKDVEQVNTTYVPESSIIEGAPTVSSPSVTTDLDRPRISYGNEEVEAVKATCTPLIQ</sequence>